<evidence type="ECO:0000256" key="1">
    <source>
        <dbReference type="SAM" id="Phobius"/>
    </source>
</evidence>
<name>A0ABM0MB19_SACKO</name>
<feature type="chain" id="PRO_5045979099" evidence="2">
    <location>
        <begin position="20"/>
        <end position="203"/>
    </location>
</feature>
<evidence type="ECO:0000256" key="2">
    <source>
        <dbReference type="SAM" id="SignalP"/>
    </source>
</evidence>
<proteinExistence type="predicted"/>
<gene>
    <name evidence="4" type="primary">LOC102809599</name>
</gene>
<accession>A0ABM0MB19</accession>
<dbReference type="GeneID" id="102809599"/>
<dbReference type="PANTHER" id="PTHR43313:SF36">
    <property type="entry name" value="D-BETA-HYDROXYBUTYRATE DEHYDROGENASE, MITOCHONDRIAL"/>
    <property type="match status" value="1"/>
</dbReference>
<evidence type="ECO:0000313" key="4">
    <source>
        <dbReference type="RefSeq" id="XP_006817210.1"/>
    </source>
</evidence>
<keyword evidence="2" id="KW-0732">Signal</keyword>
<evidence type="ECO:0000313" key="3">
    <source>
        <dbReference type="Proteomes" id="UP000694865"/>
    </source>
</evidence>
<feature type="non-terminal residue" evidence="4">
    <location>
        <position position="203"/>
    </location>
</feature>
<dbReference type="Pfam" id="PF00106">
    <property type="entry name" value="adh_short"/>
    <property type="match status" value="1"/>
</dbReference>
<dbReference type="RefSeq" id="XP_006817210.1">
    <property type="nucleotide sequence ID" value="XM_006817147.1"/>
</dbReference>
<dbReference type="Gene3D" id="3.40.50.720">
    <property type="entry name" value="NAD(P)-binding Rossmann-like Domain"/>
    <property type="match status" value="1"/>
</dbReference>
<keyword evidence="3" id="KW-1185">Reference proteome</keyword>
<feature type="transmembrane region" description="Helical" evidence="1">
    <location>
        <begin position="27"/>
        <end position="43"/>
    </location>
</feature>
<dbReference type="Proteomes" id="UP000694865">
    <property type="component" value="Unplaced"/>
</dbReference>
<dbReference type="PANTHER" id="PTHR43313">
    <property type="entry name" value="SHORT-CHAIN DEHYDROGENASE/REDUCTASE FAMILY 9C"/>
    <property type="match status" value="1"/>
</dbReference>
<keyword evidence="1" id="KW-0472">Membrane</keyword>
<organism evidence="3 4">
    <name type="scientific">Saccoglossus kowalevskii</name>
    <name type="common">Acorn worm</name>
    <dbReference type="NCBI Taxonomy" id="10224"/>
    <lineage>
        <taxon>Eukaryota</taxon>
        <taxon>Metazoa</taxon>
        <taxon>Hemichordata</taxon>
        <taxon>Enteropneusta</taxon>
        <taxon>Harrimaniidae</taxon>
        <taxon>Saccoglossus</taxon>
    </lineage>
</organism>
<feature type="signal peptide" evidence="2">
    <location>
        <begin position="1"/>
        <end position="19"/>
    </location>
</feature>
<dbReference type="InterPro" id="IPR002347">
    <property type="entry name" value="SDR_fam"/>
</dbReference>
<dbReference type="InterPro" id="IPR036291">
    <property type="entry name" value="NAD(P)-bd_dom_sf"/>
</dbReference>
<reference evidence="4" key="1">
    <citation type="submission" date="2025-08" db="UniProtKB">
        <authorList>
            <consortium name="RefSeq"/>
        </authorList>
    </citation>
    <scope>IDENTIFICATION</scope>
    <source>
        <tissue evidence="4">Testes</tissue>
    </source>
</reference>
<dbReference type="SUPFAM" id="SSF51735">
    <property type="entry name" value="NAD(P)-binding Rossmann-fold domains"/>
    <property type="match status" value="1"/>
</dbReference>
<sequence>MASMLFAGFLLIAFSFVALLTRDDCCLIYLPVIIIGGAMLLFSRPEKRVDPRNKAVLVTGCDRGFGLSMAKHFYSLGFEVFAGCLFKDGRGDGAMELETMGSGRLHVLQLDVADDEQVKMAVKCVEEQTGERGLWALVNNAGLTTYGHVEWCTMETYKEIADVTLWGVVRTTKAFLPLIRKSKGRVISVTSWLGLFSHPGRSA</sequence>
<keyword evidence="1" id="KW-1133">Transmembrane helix</keyword>
<dbReference type="PRINTS" id="PR00081">
    <property type="entry name" value="GDHRDH"/>
</dbReference>
<keyword evidence="1" id="KW-0812">Transmembrane</keyword>
<protein>
    <submittedName>
        <fullName evidence="4">D-beta-hydroxybutyrate dehydrogenase, mitochondrial-like</fullName>
    </submittedName>
</protein>